<evidence type="ECO:0000313" key="6">
    <source>
        <dbReference type="Ensembl" id="ENSORLP00000021103.2"/>
    </source>
</evidence>
<dbReference type="Ensembl" id="ENSORLT00000021104.2">
    <property type="protein sequence ID" value="ENSORLP00000021103.2"/>
    <property type="gene ID" value="ENSORLG00000016868.2"/>
</dbReference>
<feature type="compositionally biased region" description="Basic and acidic residues" evidence="4">
    <location>
        <begin position="1"/>
        <end position="14"/>
    </location>
</feature>
<dbReference type="HOGENOM" id="CLU_1506845_0_0_1"/>
<dbReference type="Pfam" id="PF13925">
    <property type="entry name" value="Katanin_con80"/>
    <property type="match status" value="1"/>
</dbReference>
<comment type="subcellular location">
    <subcellularLocation>
        <location evidence="1">Cytoplasm</location>
        <location evidence="1">Cytoskeleton</location>
    </subcellularLocation>
</comment>
<evidence type="ECO:0000256" key="3">
    <source>
        <dbReference type="ARBA" id="ARBA00023212"/>
    </source>
</evidence>
<evidence type="ECO:0000256" key="4">
    <source>
        <dbReference type="SAM" id="MobiDB-lite"/>
    </source>
</evidence>
<feature type="domain" description="Katanin p80 subunit C-terminal" evidence="5">
    <location>
        <begin position="142"/>
        <end position="286"/>
    </location>
</feature>
<keyword evidence="7" id="KW-1185">Reference proteome</keyword>
<dbReference type="AlphaFoldDB" id="H2MQS9"/>
<name>H2MQS9_ORYLA</name>
<dbReference type="Bgee" id="ENSORLG00000016868">
    <property type="expression patterns" value="Expressed in animal zygote and 14 other cell types or tissues"/>
</dbReference>
<sequence length="308" mass="35683">MDSDSEERNSHGLDHPVSWHKPQDKGSFGTTTKQSKSDSNEEFYKKRYPISRSGNNPGRVKRVVSCKRKTHHLTVVRRKQHASERTFEAANKENNMAVLQDAQQEMFHWDSLEHSQNINNNHKTSLTGSEHTGYSLFTELSKDHKTMVDVLFGRHLRLKVAFTLWQRNAEELLTFFLKIQDIGVVVDFLPIICKCIDEDSSKMTIGSCVDLFPLIRKVLNTKYEEYLIVGLKWVHSVVRKWKKELQTSGYSGTTPPLMDVNFQVFNQQLWELWQEKPLLKSGPEVATKMIKVSAEIYYCCVYTDCFLS</sequence>
<dbReference type="PANTHER" id="PTHR14682:SF1">
    <property type="entry name" value="KATNB1-LIKE PROTEIN 1"/>
    <property type="match status" value="1"/>
</dbReference>
<gene>
    <name evidence="6" type="primary">LOC101169647</name>
</gene>
<organism evidence="6 7">
    <name type="scientific">Oryzias latipes</name>
    <name type="common">Japanese rice fish</name>
    <name type="synonym">Japanese killifish</name>
    <dbReference type="NCBI Taxonomy" id="8090"/>
    <lineage>
        <taxon>Eukaryota</taxon>
        <taxon>Metazoa</taxon>
        <taxon>Chordata</taxon>
        <taxon>Craniata</taxon>
        <taxon>Vertebrata</taxon>
        <taxon>Euteleostomi</taxon>
        <taxon>Actinopterygii</taxon>
        <taxon>Neopterygii</taxon>
        <taxon>Teleostei</taxon>
        <taxon>Neoteleostei</taxon>
        <taxon>Acanthomorphata</taxon>
        <taxon>Ovalentaria</taxon>
        <taxon>Atherinomorphae</taxon>
        <taxon>Beloniformes</taxon>
        <taxon>Adrianichthyidae</taxon>
        <taxon>Oryziinae</taxon>
        <taxon>Oryzias</taxon>
    </lineage>
</organism>
<reference evidence="6" key="3">
    <citation type="submission" date="2025-09" db="UniProtKB">
        <authorList>
            <consortium name="Ensembl"/>
        </authorList>
    </citation>
    <scope>IDENTIFICATION</scope>
    <source>
        <strain evidence="6">Hd-rR</strain>
    </source>
</reference>
<dbReference type="Proteomes" id="UP000001038">
    <property type="component" value="Chromosome 22"/>
</dbReference>
<reference evidence="6 7" key="1">
    <citation type="journal article" date="2007" name="Nature">
        <title>The medaka draft genome and insights into vertebrate genome evolution.</title>
        <authorList>
            <person name="Kasahara M."/>
            <person name="Naruse K."/>
            <person name="Sasaki S."/>
            <person name="Nakatani Y."/>
            <person name="Qu W."/>
            <person name="Ahsan B."/>
            <person name="Yamada T."/>
            <person name="Nagayasu Y."/>
            <person name="Doi K."/>
            <person name="Kasai Y."/>
            <person name="Jindo T."/>
            <person name="Kobayashi D."/>
            <person name="Shimada A."/>
            <person name="Toyoda A."/>
            <person name="Kuroki Y."/>
            <person name="Fujiyama A."/>
            <person name="Sasaki T."/>
            <person name="Shimizu A."/>
            <person name="Asakawa S."/>
            <person name="Shimizu N."/>
            <person name="Hashimoto S."/>
            <person name="Yang J."/>
            <person name="Lee Y."/>
            <person name="Matsushima K."/>
            <person name="Sugano S."/>
            <person name="Sakaizumi M."/>
            <person name="Narita T."/>
            <person name="Ohishi K."/>
            <person name="Haga S."/>
            <person name="Ohta F."/>
            <person name="Nomoto H."/>
            <person name="Nogata K."/>
            <person name="Morishita T."/>
            <person name="Endo T."/>
            <person name="Shin-I T."/>
            <person name="Takeda H."/>
            <person name="Morishita S."/>
            <person name="Kohara Y."/>
        </authorList>
    </citation>
    <scope>NUCLEOTIDE SEQUENCE [LARGE SCALE GENOMIC DNA]</scope>
    <source>
        <strain evidence="6 7">Hd-rR</strain>
    </source>
</reference>
<dbReference type="STRING" id="8090.ENSORLP00000021103"/>
<dbReference type="InParanoid" id="H2MQS9"/>
<evidence type="ECO:0000259" key="5">
    <source>
        <dbReference type="Pfam" id="PF13925"/>
    </source>
</evidence>
<keyword evidence="2" id="KW-0963">Cytoplasm</keyword>
<feature type="compositionally biased region" description="Basic and acidic residues" evidence="4">
    <location>
        <begin position="35"/>
        <end position="45"/>
    </location>
</feature>
<protein>
    <recommendedName>
        <fullName evidence="5">Katanin p80 subunit C-terminal domain-containing protein</fullName>
    </recommendedName>
</protein>
<proteinExistence type="predicted"/>
<dbReference type="GeneTree" id="ENSGT00390000012351"/>
<evidence type="ECO:0000256" key="2">
    <source>
        <dbReference type="ARBA" id="ARBA00022490"/>
    </source>
</evidence>
<evidence type="ECO:0000313" key="7">
    <source>
        <dbReference type="Proteomes" id="UP000001038"/>
    </source>
</evidence>
<dbReference type="GO" id="GO:0008017">
    <property type="term" value="F:microtubule binding"/>
    <property type="evidence" value="ECO:0007669"/>
    <property type="project" value="InterPro"/>
</dbReference>
<reference evidence="6" key="2">
    <citation type="submission" date="2025-08" db="UniProtKB">
        <authorList>
            <consortium name="Ensembl"/>
        </authorList>
    </citation>
    <scope>IDENTIFICATION</scope>
    <source>
        <strain evidence="6">Hd-rR</strain>
    </source>
</reference>
<accession>H2MQS9</accession>
<dbReference type="GO" id="GO:0005730">
    <property type="term" value="C:nucleolus"/>
    <property type="evidence" value="ECO:0000318"/>
    <property type="project" value="GO_Central"/>
</dbReference>
<dbReference type="PANTHER" id="PTHR14682">
    <property type="entry name" value="KATNB1-LIKE PROTEIN 1"/>
    <property type="match status" value="1"/>
</dbReference>
<feature type="region of interest" description="Disordered" evidence="4">
    <location>
        <begin position="1"/>
        <end position="59"/>
    </location>
</feature>
<dbReference type="GO" id="GO:0005856">
    <property type="term" value="C:cytoskeleton"/>
    <property type="evidence" value="ECO:0007669"/>
    <property type="project" value="UniProtKB-SubCell"/>
</dbReference>
<dbReference type="InterPro" id="IPR028021">
    <property type="entry name" value="Katanin_C-terminal"/>
</dbReference>
<keyword evidence="3" id="KW-0206">Cytoskeleton</keyword>
<evidence type="ECO:0000256" key="1">
    <source>
        <dbReference type="ARBA" id="ARBA00004245"/>
    </source>
</evidence>
<dbReference type="InterPro" id="IPR042404">
    <property type="entry name" value="KATNBL1"/>
</dbReference>